<dbReference type="Gene3D" id="2.60.40.10">
    <property type="entry name" value="Immunoglobulins"/>
    <property type="match status" value="2"/>
</dbReference>
<dbReference type="SUPFAM" id="SSF56925">
    <property type="entry name" value="OMPA-like"/>
    <property type="match status" value="1"/>
</dbReference>
<dbReference type="NCBIfam" id="TIGR01451">
    <property type="entry name" value="B_ant_repeat"/>
    <property type="match status" value="1"/>
</dbReference>
<evidence type="ECO:0000313" key="3">
    <source>
        <dbReference type="EMBL" id="CAA0094404.1"/>
    </source>
</evidence>
<proteinExistence type="predicted"/>
<dbReference type="Pfam" id="PF01345">
    <property type="entry name" value="DUF11"/>
    <property type="match status" value="1"/>
</dbReference>
<dbReference type="InterPro" id="IPR013783">
    <property type="entry name" value="Ig-like_fold"/>
</dbReference>
<dbReference type="InterPro" id="IPR001434">
    <property type="entry name" value="OmcB-like_DUF11"/>
</dbReference>
<evidence type="ECO:0000259" key="2">
    <source>
        <dbReference type="Pfam" id="PF01345"/>
    </source>
</evidence>
<evidence type="ECO:0000313" key="4">
    <source>
        <dbReference type="Proteomes" id="UP000434580"/>
    </source>
</evidence>
<reference evidence="3 4" key="1">
    <citation type="submission" date="2019-11" db="EMBL/GenBank/DDBJ databases">
        <authorList>
            <person name="Holert J."/>
        </authorList>
    </citation>
    <scope>NUCLEOTIDE SEQUENCE [LARGE SCALE GENOMIC DNA]</scope>
    <source>
        <strain evidence="3">BC5_2</strain>
    </source>
</reference>
<dbReference type="InterPro" id="IPR011250">
    <property type="entry name" value="OMP/PagP_B-barrel"/>
</dbReference>
<dbReference type="SUPFAM" id="SSF49478">
    <property type="entry name" value="Cna protein B-type domain"/>
    <property type="match status" value="1"/>
</dbReference>
<feature type="region of interest" description="Disordered" evidence="1">
    <location>
        <begin position="899"/>
        <end position="918"/>
    </location>
</feature>
<feature type="compositionally biased region" description="Polar residues" evidence="1">
    <location>
        <begin position="905"/>
        <end position="918"/>
    </location>
</feature>
<gene>
    <name evidence="3" type="ORF">DPBNPPHM_03200</name>
</gene>
<dbReference type="EMBL" id="CACSII010000003">
    <property type="protein sequence ID" value="CAA0094404.1"/>
    <property type="molecule type" value="Genomic_DNA"/>
</dbReference>
<evidence type="ECO:0000256" key="1">
    <source>
        <dbReference type="SAM" id="MobiDB-lite"/>
    </source>
</evidence>
<organism evidence="3 4">
    <name type="scientific">BD1-7 clade bacterium</name>
    <dbReference type="NCBI Taxonomy" id="2029982"/>
    <lineage>
        <taxon>Bacteria</taxon>
        <taxon>Pseudomonadati</taxon>
        <taxon>Pseudomonadota</taxon>
        <taxon>Gammaproteobacteria</taxon>
        <taxon>Cellvibrionales</taxon>
        <taxon>Spongiibacteraceae</taxon>
        <taxon>BD1-7 clade</taxon>
    </lineage>
</organism>
<dbReference type="Proteomes" id="UP000434580">
    <property type="component" value="Unassembled WGS sequence"/>
</dbReference>
<dbReference type="Gene3D" id="2.60.40.740">
    <property type="match status" value="1"/>
</dbReference>
<feature type="domain" description="DUF11" evidence="2">
    <location>
        <begin position="633"/>
        <end position="725"/>
    </location>
</feature>
<name>A0A5S9NLW7_9GAMM</name>
<sequence>MQMTYAYAAQPPARTIISGQAQVSYNSLTNELIAFPSNIAWFPIKSVINVSIDSDKTKPVLPLSTSTISHIVTNRGNDSVTLNFGSGQSASSDLQLNRSAMYRDVNNNGVLDGLDQPIDGPLILGPEETLAILLEADVPGSTIAGTPAVTGDALAVDIQLTDANTNQILARATDTFEVDRDAIFFASSRQAVGCGIDIEQDDTISFDINLQNQGFNSPVERNYLIDGAAVSGVLIHMPIPVATQLNSIRNNGLGQPIVLVSGSSDWISSSNWNGSDSLTAAGMLVAATDLSPASSHSFGFDLLVTDQNNLPQSTLLEARFDANGDQVEETITTFDCIDTDPSPAGPPPSIRFITPVDQSASQVQWDEIAAFTDASLQTLSEEPDYGLLIDGVYVELQAEALNQDENIQEQVSVTVRSQRTGEQLTLALYEIGVDSALFRSVAAIEIGTIGVMSGAFCPATVALPPAYNDVSQPGCFLPSALADTLTTQLVDPSNGVNVTDTVPVRNQYSVGQNLTGSVFDSLSGEPLANATVAAYRGSLAVAQVQTNAQGEYLFDDLPAGDYSIQLVTLTGYEFPSEIDPSGIFEGFDTTDASWGLDGFLDRDPGLGLITLGLTGEPVTINIPLDRSAAGDRLVVEKSASVTEAEIGDRVKYTVQVKNVGEQIITDMEVIDTLPFGFKYEPGTARIDGEKVSVSRVTPSLILNVDELASDESIEVTYIAKLTAGAVDSDGVNRVYARNRETQSGVANARVRLSQRGLLSDRAIIFGKLFIDNGCDYVQNDKEWPVPGVRLYFEDGTYVITDENGQYSLYGVKPGLHVVKIDKTTLPEHLTPYPYETRFAADPYSRFADVAPGDFHRADFIFTCPAAKHRQQLYDQLRKRNESINSDWLLEEAVQFRSSAAGGGSFSPTEQISSDGDLSSGTIGGKAAIEAQYNPIVAEELSVVPMPEAKSVAEKLTREEARTGKWVWPATDITLDGKLMFAVRSGIDPDLYVNGEKMDKALLGEKAVFDREALQVQAWYRLPFHQGENTVVVKALDPFGNMRTLLKERVLYQPGEGRNIGISAEKDTLEADRGRSALAVSIDITDDQGRPARGLEFVTVESTAGSFAEEDVQDEVPGHQVRVINGKGKVHLRSSTYTGDVEVAARWQKEVSKLGVRFAEPMRPMVAVGFIDISAQASFLNGGNVTPAQQEDGFDKTFSASGQTSFFLKGKVKGDMLLTMSYNNKKSSDTELFRDIDPNAYYPIYGDASIKGYDAQSRSKLFVKLEKSKHSVLWGDFRTDNEPELNNSLGRINESLTGASGVYDDDTFKVTGYAAEVGRLQQTIELRGNGTATFYRLPNSPILSNSENIEIIVRDRDNPGLVISQTPLVRFSDYTLDNYSGHLRFFEPINFEDQNGNPIFIRVEYQSEERVDEHIVAGVRATVDIDAQWQVGAGYSHNGDETQGYDIATTHVKYELGEKHLVTAEIATMEHSDKAIDGGNAAMIEMRNDWDDSVTSRVVIARADEGFNNPSAGISEGRQEVKADVDYRIRQGTDLKFDVIQSEDIVADSSRFAAGVDLRQTIGEWAITGGTRYIQQDNTADDAGFQTGRFRVERGYDLFGKNGSVYAEIEQDLTNTDRRQWAIGTDYQIHDHVTAYIRHETIDSFSGVTSLSTGEKRSDTQIGVRSDVLPNTDLYTETRLRGGIDGEELNAVNGVRSRLEIEKDFNITPSVEIVNVFKGGREGEGWSASLGLTDYRHKNDKRAMRVETRQTDKNKYYAFDGTYAARLTEEWTSLYMNNFYLDERVKQENILSNVMTLGAAVRPRVTNVWNALFFYQFKFEENIAEDLRRAHILSTHHNVLFDYDFNFAARYAMKIQDQTIDNQSFNSQVYLVGGRLIKAIDWRWDIDFRIGVLSSDFDEDLRYSLGIGANYLVAKNLRAGLSYNFVGFQEKDLDSQEYHAQGIRLGLQFKFDEELFKWLQ</sequence>
<dbReference type="Pfam" id="PF13620">
    <property type="entry name" value="CarboxypepD_reg"/>
    <property type="match status" value="1"/>
</dbReference>
<protein>
    <recommendedName>
        <fullName evidence="2">DUF11 domain-containing protein</fullName>
    </recommendedName>
</protein>
<accession>A0A5S9NLW7</accession>
<dbReference type="InterPro" id="IPR047589">
    <property type="entry name" value="DUF11_rpt"/>
</dbReference>